<evidence type="ECO:0000313" key="1">
    <source>
        <dbReference type="EMBL" id="RVW81578.1"/>
    </source>
</evidence>
<dbReference type="AlphaFoldDB" id="A0A438HAV0"/>
<protein>
    <submittedName>
        <fullName evidence="1">Uncharacterized protein</fullName>
    </submittedName>
</protein>
<comment type="caution">
    <text evidence="1">The sequence shown here is derived from an EMBL/GenBank/DDBJ whole genome shotgun (WGS) entry which is preliminary data.</text>
</comment>
<accession>A0A438HAV0</accession>
<reference evidence="1 2" key="1">
    <citation type="journal article" date="2018" name="PLoS Genet.">
        <title>Population sequencing reveals clonal diversity and ancestral inbreeding in the grapevine cultivar Chardonnay.</title>
        <authorList>
            <person name="Roach M.J."/>
            <person name="Johnson D.L."/>
            <person name="Bohlmann J."/>
            <person name="van Vuuren H.J."/>
            <person name="Jones S.J."/>
            <person name="Pretorius I.S."/>
            <person name="Schmidt S.A."/>
            <person name="Borneman A.R."/>
        </authorList>
    </citation>
    <scope>NUCLEOTIDE SEQUENCE [LARGE SCALE GENOMIC DNA]</scope>
    <source>
        <strain evidence="2">cv. Chardonnay</strain>
        <tissue evidence="1">Leaf</tissue>
    </source>
</reference>
<dbReference type="EMBL" id="QGNW01000251">
    <property type="protein sequence ID" value="RVW81578.1"/>
    <property type="molecule type" value="Genomic_DNA"/>
</dbReference>
<organism evidence="1 2">
    <name type="scientific">Vitis vinifera</name>
    <name type="common">Grape</name>
    <dbReference type="NCBI Taxonomy" id="29760"/>
    <lineage>
        <taxon>Eukaryota</taxon>
        <taxon>Viridiplantae</taxon>
        <taxon>Streptophyta</taxon>
        <taxon>Embryophyta</taxon>
        <taxon>Tracheophyta</taxon>
        <taxon>Spermatophyta</taxon>
        <taxon>Magnoliopsida</taxon>
        <taxon>eudicotyledons</taxon>
        <taxon>Gunneridae</taxon>
        <taxon>Pentapetalae</taxon>
        <taxon>rosids</taxon>
        <taxon>Vitales</taxon>
        <taxon>Vitaceae</taxon>
        <taxon>Viteae</taxon>
        <taxon>Vitis</taxon>
    </lineage>
</organism>
<dbReference type="Proteomes" id="UP000288805">
    <property type="component" value="Unassembled WGS sequence"/>
</dbReference>
<gene>
    <name evidence="1" type="ORF">CK203_049430</name>
</gene>
<evidence type="ECO:0000313" key="2">
    <source>
        <dbReference type="Proteomes" id="UP000288805"/>
    </source>
</evidence>
<name>A0A438HAV0_VITVI</name>
<sequence>MDFGSQISALYDVEDDISRGLWSNFSPIDDKEKKPVGGQRSDVGTITSTSQRPPRIIIQFHSLLGLTFLIHLIRIGHEHLLSLQPCYAAQITERPPALCPRPRAPQAFAPFALKTPRQFSQLGARTLDGSLYCFEVRHPGLDRSGFGSFGSTKCRPWIHRRAIPSSLHQKEIVLEISHGDDNLFMTRFTFDEKQTIEVDQFYRDHVALPFDEHGSTVVLDMMRSMSFLPGLGLGCRQHGFGDFIVTVDHDTPWGLGLFL</sequence>
<proteinExistence type="predicted"/>